<accession>A0ABQ8LC75</accession>
<dbReference type="EMBL" id="JACTAM010000486">
    <property type="protein sequence ID" value="KAI2647246.1"/>
    <property type="molecule type" value="Genomic_DNA"/>
</dbReference>
<gene>
    <name evidence="1" type="ORF">H4Q32_027822</name>
</gene>
<sequence length="99" mass="11432">MKFLNYTDKVRTLKAARAVGTVMLDKIKLMFFSDMSAELDKNLKRFDAVKKDLRDLNFPELCYGILHPATLCVTYKGKSHLFDNPSDAQRFLQDLKDNV</sequence>
<organism evidence="1 2">
    <name type="scientific">Labeo rohita</name>
    <name type="common">Indian major carp</name>
    <name type="synonym">Cyprinus rohita</name>
    <dbReference type="NCBI Taxonomy" id="84645"/>
    <lineage>
        <taxon>Eukaryota</taxon>
        <taxon>Metazoa</taxon>
        <taxon>Chordata</taxon>
        <taxon>Craniata</taxon>
        <taxon>Vertebrata</taxon>
        <taxon>Euteleostomi</taxon>
        <taxon>Actinopterygii</taxon>
        <taxon>Neopterygii</taxon>
        <taxon>Teleostei</taxon>
        <taxon>Ostariophysi</taxon>
        <taxon>Cypriniformes</taxon>
        <taxon>Cyprinidae</taxon>
        <taxon>Labeoninae</taxon>
        <taxon>Labeonini</taxon>
        <taxon>Labeo</taxon>
    </lineage>
</organism>
<keyword evidence="2" id="KW-1185">Reference proteome</keyword>
<dbReference type="Proteomes" id="UP000830375">
    <property type="component" value="Unassembled WGS sequence"/>
</dbReference>
<evidence type="ECO:0000313" key="1">
    <source>
        <dbReference type="EMBL" id="KAI2647246.1"/>
    </source>
</evidence>
<evidence type="ECO:0000313" key="2">
    <source>
        <dbReference type="Proteomes" id="UP000830375"/>
    </source>
</evidence>
<protein>
    <submittedName>
        <fullName evidence="1">LINE-1 type transposase domain-containing protein 1</fullName>
    </submittedName>
</protein>
<proteinExistence type="predicted"/>
<dbReference type="Gene3D" id="3.30.250.20">
    <property type="entry name" value="L1 transposable element, C-terminal domain"/>
    <property type="match status" value="1"/>
</dbReference>
<dbReference type="InterPro" id="IPR042566">
    <property type="entry name" value="L1_C"/>
</dbReference>
<comment type="caution">
    <text evidence="1">The sequence shown here is derived from an EMBL/GenBank/DDBJ whole genome shotgun (WGS) entry which is preliminary data.</text>
</comment>
<reference evidence="1 2" key="1">
    <citation type="submission" date="2022-01" db="EMBL/GenBank/DDBJ databases">
        <title>A high-quality chromosome-level genome assembly of rohu carp, Labeo rohita.</title>
        <authorList>
            <person name="Arick M.A. II"/>
            <person name="Hsu C.-Y."/>
            <person name="Magbanua Z."/>
            <person name="Pechanova O."/>
            <person name="Grover C."/>
            <person name="Miller E."/>
            <person name="Thrash A."/>
            <person name="Ezzel L."/>
            <person name="Alam S."/>
            <person name="Benzie J."/>
            <person name="Hamilton M."/>
            <person name="Karsi A."/>
            <person name="Lawrence M.L."/>
            <person name="Peterson D.G."/>
        </authorList>
    </citation>
    <scope>NUCLEOTIDE SEQUENCE [LARGE SCALE GENOMIC DNA]</scope>
    <source>
        <strain evidence="2">BAU-BD-2019</strain>
        <tissue evidence="1">Blood</tissue>
    </source>
</reference>
<name>A0ABQ8LC75_LABRO</name>